<reference evidence="2" key="1">
    <citation type="submission" date="2019-10" db="EMBL/GenBank/DDBJ databases">
        <authorList>
            <consortium name="Genoscope - CEA"/>
            <person name="William W."/>
        </authorList>
    </citation>
    <scope>NUCLEOTIDE SEQUENCE [LARGE SCALE GENOMIC DNA]</scope>
    <source>
        <strain evidence="2">BBR_PRJEB10994</strain>
    </source>
</reference>
<organism evidence="2 3">
    <name type="scientific">Planktothrix paucivesiculata PCC 9631</name>
    <dbReference type="NCBI Taxonomy" id="671071"/>
    <lineage>
        <taxon>Bacteria</taxon>
        <taxon>Bacillati</taxon>
        <taxon>Cyanobacteriota</taxon>
        <taxon>Cyanophyceae</taxon>
        <taxon>Oscillatoriophycideae</taxon>
        <taxon>Oscillatoriales</taxon>
        <taxon>Microcoleaceae</taxon>
        <taxon>Planktothrix</taxon>
    </lineage>
</organism>
<dbReference type="InterPro" id="IPR055354">
    <property type="entry name" value="DUF7507"/>
</dbReference>
<proteinExistence type="predicted"/>
<feature type="domain" description="DUF7507" evidence="1">
    <location>
        <begin position="199"/>
        <end position="297"/>
    </location>
</feature>
<dbReference type="EMBL" id="CZCS02000005">
    <property type="protein sequence ID" value="VXD10972.1"/>
    <property type="molecule type" value="Genomic_DNA"/>
</dbReference>
<dbReference type="RefSeq" id="WP_083623193.1">
    <property type="nucleotide sequence ID" value="NZ_LR735025.1"/>
</dbReference>
<dbReference type="Proteomes" id="UP000182190">
    <property type="component" value="Unassembled WGS sequence"/>
</dbReference>
<evidence type="ECO:0000313" key="2">
    <source>
        <dbReference type="EMBL" id="VXD10972.1"/>
    </source>
</evidence>
<sequence>MTLTTYNTTFTEQNGSSNELIDLKIEYGADFTGDQFDDIKITLALDPTSQSGTEDIVGLAFDIQNDAVSDLKIVEPITTALTPGATSSLSLTPVLKGIAANNVGDRYLYDFDLSTNGGNALPPYDVGVQLNNQGLGDGQVQSTTFVLTSLSGANSLDAEQLLENTDWWIRLQSTNSGGSSAKTGGHLGDIPTPGTFTPAPAIAINKVTNGVDNLQVLAGSDVTWTYTVTNPGNVPLSNVSLTDDQQGQITNLTDGDDGNQILDPGETWVYTATGIAGIGDYSNTGTVAGDYNGTPVTAQDPSNYFGANPQIQINKVTTANTATGVLTGDNLQNVLLGSPITWTYTVTNTGNVALSGVNVDDNKLESANDPVFNSELSGNGDKIFDAGEVWKYTATGTAIPGNYSNIGTVTGGFTDSLGNTTPVSGADGSGYSSEKGLGKTPGFWKQSQHFQYWPVPYKTTDKFSTTFGVSTTSATTFKYGGYDWFNDSLLGALSAEDLKGSTGSNAVKLNGNVSALGRSATAALLNATSDELNNNVKGSNINYIIDPTLLLPEVVTFLSTKVDGIFDANLGKTVGGDSIISSLEVINAVKDVFTLGGGLYGASDVNSLAKAFDAMNNMAGG</sequence>
<gene>
    <name evidence="2" type="ORF">PL9631_1020031</name>
</gene>
<dbReference type="Pfam" id="PF24346">
    <property type="entry name" value="DUF7507"/>
    <property type="match status" value="2"/>
</dbReference>
<protein>
    <recommendedName>
        <fullName evidence="1">DUF7507 domain-containing protein</fullName>
    </recommendedName>
</protein>
<evidence type="ECO:0000259" key="1">
    <source>
        <dbReference type="Pfam" id="PF24346"/>
    </source>
</evidence>
<accession>A0A7Z9DUG2</accession>
<keyword evidence="3" id="KW-1185">Reference proteome</keyword>
<dbReference type="OrthoDB" id="581389at2"/>
<name>A0A7Z9DUG2_9CYAN</name>
<comment type="caution">
    <text evidence="2">The sequence shown here is derived from an EMBL/GenBank/DDBJ whole genome shotgun (WGS) entry which is preliminary data.</text>
</comment>
<evidence type="ECO:0000313" key="3">
    <source>
        <dbReference type="Proteomes" id="UP000182190"/>
    </source>
</evidence>
<feature type="domain" description="DUF7507" evidence="1">
    <location>
        <begin position="308"/>
        <end position="397"/>
    </location>
</feature>
<dbReference type="InterPro" id="IPR047589">
    <property type="entry name" value="DUF11_rpt"/>
</dbReference>
<dbReference type="NCBIfam" id="TIGR01451">
    <property type="entry name" value="B_ant_repeat"/>
    <property type="match status" value="2"/>
</dbReference>
<dbReference type="AlphaFoldDB" id="A0A7Z9DUG2"/>